<sequence length="71" mass="7838">MPRENDLEGVQDQGGKHGGQKGMPEPGPRPPHGSDQVIMRDQKGEEQPRDKERAQQVSRKDRGVDPPGEKA</sequence>
<dbReference type="EMBL" id="LT670817">
    <property type="protein sequence ID" value="SHH78775.1"/>
    <property type="molecule type" value="Genomic_DNA"/>
</dbReference>
<feature type="compositionally biased region" description="Basic and acidic residues" evidence="1">
    <location>
        <begin position="38"/>
        <end position="71"/>
    </location>
</feature>
<dbReference type="AlphaFoldDB" id="A0A1M5VU29"/>
<feature type="region of interest" description="Disordered" evidence="1">
    <location>
        <begin position="1"/>
        <end position="71"/>
    </location>
</feature>
<reference evidence="2 3" key="1">
    <citation type="submission" date="2016-11" db="EMBL/GenBank/DDBJ databases">
        <authorList>
            <person name="Jaros S."/>
            <person name="Januszkiewicz K."/>
            <person name="Wedrychowicz H."/>
        </authorList>
    </citation>
    <scope>NUCLEOTIDE SEQUENCE [LARGE SCALE GENOMIC DNA]</scope>
    <source>
        <strain evidence="2 3">GAS138</strain>
    </source>
</reference>
<organism evidence="2 3">
    <name type="scientific">Bradyrhizobium erythrophlei</name>
    <dbReference type="NCBI Taxonomy" id="1437360"/>
    <lineage>
        <taxon>Bacteria</taxon>
        <taxon>Pseudomonadati</taxon>
        <taxon>Pseudomonadota</taxon>
        <taxon>Alphaproteobacteria</taxon>
        <taxon>Hyphomicrobiales</taxon>
        <taxon>Nitrobacteraceae</taxon>
        <taxon>Bradyrhizobium</taxon>
    </lineage>
</organism>
<gene>
    <name evidence="2" type="ORF">SAMN05443248_6179</name>
</gene>
<evidence type="ECO:0000313" key="3">
    <source>
        <dbReference type="Proteomes" id="UP000189796"/>
    </source>
</evidence>
<dbReference type="OrthoDB" id="8238730at2"/>
<evidence type="ECO:0000256" key="1">
    <source>
        <dbReference type="SAM" id="MobiDB-lite"/>
    </source>
</evidence>
<evidence type="ECO:0000313" key="2">
    <source>
        <dbReference type="EMBL" id="SHH78775.1"/>
    </source>
</evidence>
<accession>A0A1M5VU29</accession>
<proteinExistence type="predicted"/>
<name>A0A1M5VU29_9BRAD</name>
<dbReference type="Proteomes" id="UP000189796">
    <property type="component" value="Chromosome I"/>
</dbReference>
<dbReference type="RefSeq" id="WP_079604622.1">
    <property type="nucleotide sequence ID" value="NZ_LT670817.1"/>
</dbReference>
<protein>
    <submittedName>
        <fullName evidence="2">Uncharacterized protein</fullName>
    </submittedName>
</protein>